<dbReference type="RefSeq" id="WP_148602621.1">
    <property type="nucleotide sequence ID" value="NZ_RXYB01000003.1"/>
</dbReference>
<reference evidence="8 9" key="1">
    <citation type="journal article" date="2020" name="mSystems">
        <title>Defining Genomic and Predicted Metabolic Features of the Acetobacterium Genus.</title>
        <authorList>
            <person name="Ross D.E."/>
            <person name="Marshall C.W."/>
            <person name="Gulliver D."/>
            <person name="May H.D."/>
            <person name="Norman R.S."/>
        </authorList>
    </citation>
    <scope>NUCLEOTIDE SEQUENCE [LARGE SCALE GENOMIC DNA]</scope>
    <source>
        <strain evidence="8 9">DSM 9173</strain>
    </source>
</reference>
<evidence type="ECO:0000256" key="5">
    <source>
        <dbReference type="ARBA" id="ARBA00023136"/>
    </source>
</evidence>
<feature type="transmembrane region" description="Helical" evidence="6">
    <location>
        <begin position="284"/>
        <end position="309"/>
    </location>
</feature>
<comment type="subcellular location">
    <subcellularLocation>
        <location evidence="1 6">Cell membrane</location>
        <topology evidence="1 6">Multi-pass membrane protein</topology>
    </subcellularLocation>
</comment>
<dbReference type="PANTHER" id="PTHR46795:SF3">
    <property type="entry name" value="ABC TRANSPORTER PERMEASE"/>
    <property type="match status" value="1"/>
</dbReference>
<evidence type="ECO:0000259" key="7">
    <source>
        <dbReference type="Pfam" id="PF02687"/>
    </source>
</evidence>
<keyword evidence="6" id="KW-0813">Transport</keyword>
<dbReference type="InterPro" id="IPR003838">
    <property type="entry name" value="ABC3_permease_C"/>
</dbReference>
<dbReference type="InterPro" id="IPR027022">
    <property type="entry name" value="ABC_permease_BceB-typ"/>
</dbReference>
<dbReference type="Proteomes" id="UP000653358">
    <property type="component" value="Unassembled WGS sequence"/>
</dbReference>
<dbReference type="InterPro" id="IPR052536">
    <property type="entry name" value="ABC-4_Integral_Memb_Prot"/>
</dbReference>
<evidence type="ECO:0000313" key="8">
    <source>
        <dbReference type="EMBL" id="MBC3795963.1"/>
    </source>
</evidence>
<dbReference type="PIRSF" id="PIRSF018968">
    <property type="entry name" value="ABC_permease_BceB"/>
    <property type="match status" value="1"/>
</dbReference>
<evidence type="ECO:0000256" key="1">
    <source>
        <dbReference type="ARBA" id="ARBA00004651"/>
    </source>
</evidence>
<proteinExistence type="inferred from homology"/>
<keyword evidence="4 6" id="KW-1133">Transmembrane helix</keyword>
<evidence type="ECO:0000313" key="9">
    <source>
        <dbReference type="Proteomes" id="UP000653358"/>
    </source>
</evidence>
<feature type="transmembrane region" description="Helical" evidence="6">
    <location>
        <begin position="531"/>
        <end position="559"/>
    </location>
</feature>
<keyword evidence="9" id="KW-1185">Reference proteome</keyword>
<feature type="transmembrane region" description="Helical" evidence="6">
    <location>
        <begin position="21"/>
        <end position="39"/>
    </location>
</feature>
<feature type="transmembrane region" description="Helical" evidence="6">
    <location>
        <begin position="156"/>
        <end position="178"/>
    </location>
</feature>
<evidence type="ECO:0000256" key="3">
    <source>
        <dbReference type="ARBA" id="ARBA00022692"/>
    </source>
</evidence>
<organism evidence="8 9">
    <name type="scientific">Acetobacterium tundrae</name>
    <dbReference type="NCBI Taxonomy" id="132932"/>
    <lineage>
        <taxon>Bacteria</taxon>
        <taxon>Bacillati</taxon>
        <taxon>Bacillota</taxon>
        <taxon>Clostridia</taxon>
        <taxon>Eubacteriales</taxon>
        <taxon>Eubacteriaceae</taxon>
        <taxon>Acetobacterium</taxon>
    </lineage>
</organism>
<feature type="transmembrane region" description="Helical" evidence="6">
    <location>
        <begin position="199"/>
        <end position="221"/>
    </location>
</feature>
<feature type="transmembrane region" description="Helical" evidence="6">
    <location>
        <begin position="628"/>
        <end position="651"/>
    </location>
</feature>
<evidence type="ECO:0000256" key="4">
    <source>
        <dbReference type="ARBA" id="ARBA00022989"/>
    </source>
</evidence>
<accession>A0ABR6WHN5</accession>
<evidence type="ECO:0000256" key="2">
    <source>
        <dbReference type="ARBA" id="ARBA00022475"/>
    </source>
</evidence>
<comment type="caution">
    <text evidence="8">The sequence shown here is derived from an EMBL/GenBank/DDBJ whole genome shotgun (WGS) entry which is preliminary data.</text>
</comment>
<dbReference type="PANTHER" id="PTHR46795">
    <property type="entry name" value="ABC TRANSPORTER PERMEASE-RELATED-RELATED"/>
    <property type="match status" value="1"/>
</dbReference>
<feature type="domain" description="ABC3 transporter permease C-terminal" evidence="7">
    <location>
        <begin position="64"/>
        <end position="179"/>
    </location>
</feature>
<name>A0ABR6WHN5_9FIRM</name>
<keyword evidence="2 6" id="KW-1003">Cell membrane</keyword>
<evidence type="ECO:0000256" key="6">
    <source>
        <dbReference type="PIRNR" id="PIRNR018968"/>
    </source>
</evidence>
<feature type="transmembrane region" description="Helical" evidence="6">
    <location>
        <begin position="227"/>
        <end position="254"/>
    </location>
</feature>
<dbReference type="EMBL" id="WJBB01000002">
    <property type="protein sequence ID" value="MBC3795963.1"/>
    <property type="molecule type" value="Genomic_DNA"/>
</dbReference>
<dbReference type="Pfam" id="PF02687">
    <property type="entry name" value="FtsX"/>
    <property type="match status" value="1"/>
</dbReference>
<keyword evidence="5 6" id="KW-0472">Membrane</keyword>
<comment type="similarity">
    <text evidence="6">Belongs to the ABC-4 integral membrane protein family.</text>
</comment>
<protein>
    <submittedName>
        <fullName evidence="8">FtsX-like permease family protein</fullName>
    </submittedName>
</protein>
<sequence length="661" mass="74508">MNKIFYPKLALTNLKKNADTYVPYILTCIGSIIAFYTMISFYGNKGLDEMPGSINLKTILFLGTIVIGIFSTIFLFYTNSFLIKRRKKELGLYSILGMEKKHIARVLFYETVVVTIVSLTLGLLGGILIGKLLYLLLLKLLHFTTPIQFYIDGRGLLITAGIFLAIFFLTLLTNFLQVKMANPINLLKGGEQGEKEPKSSWIVTLFGIISLGIGYGIALTVKSPIEAILLFFVAVIFVIIGTYALFTSGSIALLKVLKKNKSFYYQSRNFISVSGMIYRMKQNAVGLANICILSTMVLVTISTTVSLYVGQENMMRDQYHFDMLFVGENTGNDEALVDESIQKTAEQTGVNPIDQINLRLGNLTAFLEGDHFMPDLVAKEDKDTNYYTTKTDVWLIPLEDYNKMSDTATALNENEVMIFSVGDNYNQKTMTFGDRSFSVKENLQTFPLNNKKTELVGKTCYIIVKDEGVIADIQNNLYPDNTSKSLLFGKFFNLEGNDETKLAFSENVFQQVEGINPDIDKASYYVSLTEWYSIFGGFLFLGVFLGTLFMMATVLIIYFKQISEGYEDRDRFEIMQKVGMDKAEVKKTIGKQILMVFFLPLAGATIHVAFAFRVMAKMLAAFRLTDTGLILICTIVVTLIYALIYALVYWWTAKAYYKLVK</sequence>
<feature type="transmembrane region" description="Helical" evidence="6">
    <location>
        <begin position="593"/>
        <end position="616"/>
    </location>
</feature>
<keyword evidence="3 6" id="KW-0812">Transmembrane</keyword>
<feature type="transmembrane region" description="Helical" evidence="6">
    <location>
        <begin position="59"/>
        <end position="78"/>
    </location>
</feature>
<gene>
    <name evidence="8" type="ORF">GH807_02710</name>
</gene>
<feature type="transmembrane region" description="Helical" evidence="6">
    <location>
        <begin position="107"/>
        <end position="136"/>
    </location>
</feature>